<evidence type="ECO:0008006" key="5">
    <source>
        <dbReference type="Google" id="ProtNLM"/>
    </source>
</evidence>
<feature type="transmembrane region" description="Helical" evidence="2">
    <location>
        <begin position="427"/>
        <end position="446"/>
    </location>
</feature>
<gene>
    <name evidence="3" type="ORF">DEO23_09075</name>
</gene>
<feature type="transmembrane region" description="Helical" evidence="2">
    <location>
        <begin position="48"/>
        <end position="70"/>
    </location>
</feature>
<sequence>MKILAAIVVLVITAILATVLKSAASKLAQKVPALRRIGQDGASLGNAVGTILSMVIWLLGLVIVLGIFQLNQVLSPVTSMLEQGLGFLPNIIGAVFVFVIGLVIAKIVRALITTALNAVDFGKLLGTAQSGIQKATGGVMGDQQRAGAGAAPARQTGPTQTAPVHPGSAQGSQTAPQQTAPQQAGPQQTAPEQAGSQQAGPQHTAPQQRPTQPHPQQTQGHPQQGVGHPGQGGGANIPEILASVVFALIMIVVSIAALQILGIASISDPAAQMLTTVFTAIPNIIAAVALVGIGVLIARFVTGLFRPILESTGIDPWLQKNDVIPGDSSATPTILRIVEIAVVLFFAVMAAQVLGFPQITAILSQILDLGGSVLFGAVIIAAGFFIASVVSKLVSGTASTIIKWAIIILFAAMGLKSMGVADSIIEMAFGALVIGLAAAAVLAFGLGGRDAAARTLDKLEHNKGTSGSAAERGGTAASGGTAPSSGPAGS</sequence>
<feature type="region of interest" description="Disordered" evidence="1">
    <location>
        <begin position="136"/>
        <end position="232"/>
    </location>
</feature>
<feature type="compositionally biased region" description="Low complexity" evidence="1">
    <location>
        <begin position="464"/>
        <end position="490"/>
    </location>
</feature>
<feature type="transmembrane region" description="Helical" evidence="2">
    <location>
        <begin position="91"/>
        <end position="112"/>
    </location>
</feature>
<feature type="compositionally biased region" description="Low complexity" evidence="1">
    <location>
        <begin position="143"/>
        <end position="159"/>
    </location>
</feature>
<protein>
    <recommendedName>
        <fullName evidence="5">Small-conductance mechanosensitive channel</fullName>
    </recommendedName>
</protein>
<evidence type="ECO:0000256" key="2">
    <source>
        <dbReference type="SAM" id="Phobius"/>
    </source>
</evidence>
<comment type="caution">
    <text evidence="3">The sequence shown here is derived from an EMBL/GenBank/DDBJ whole genome shotgun (WGS) entry which is preliminary data.</text>
</comment>
<evidence type="ECO:0000256" key="1">
    <source>
        <dbReference type="SAM" id="MobiDB-lite"/>
    </source>
</evidence>
<dbReference type="PANTHER" id="PTHR30221:SF1">
    <property type="entry name" value="SMALL-CONDUCTANCE MECHANOSENSITIVE CHANNEL"/>
    <property type="match status" value="1"/>
</dbReference>
<dbReference type="AlphaFoldDB" id="A0A2U2RJC5"/>
<dbReference type="Proteomes" id="UP000245590">
    <property type="component" value="Unassembled WGS sequence"/>
</dbReference>
<name>A0A2U2RJC5_9MICO</name>
<evidence type="ECO:0000313" key="4">
    <source>
        <dbReference type="Proteomes" id="UP000245590"/>
    </source>
</evidence>
<dbReference type="InterPro" id="IPR008910">
    <property type="entry name" value="MSC_TM_helix"/>
</dbReference>
<evidence type="ECO:0000313" key="3">
    <source>
        <dbReference type="EMBL" id="PWH05968.1"/>
    </source>
</evidence>
<proteinExistence type="predicted"/>
<organism evidence="3 4">
    <name type="scientific">Brachybacterium endophyticum</name>
    <dbReference type="NCBI Taxonomy" id="2182385"/>
    <lineage>
        <taxon>Bacteria</taxon>
        <taxon>Bacillati</taxon>
        <taxon>Actinomycetota</taxon>
        <taxon>Actinomycetes</taxon>
        <taxon>Micrococcales</taxon>
        <taxon>Dermabacteraceae</taxon>
        <taxon>Brachybacterium</taxon>
    </lineage>
</organism>
<feature type="transmembrane region" description="Helical" evidence="2">
    <location>
        <begin position="334"/>
        <end position="354"/>
    </location>
</feature>
<keyword evidence="2" id="KW-0472">Membrane</keyword>
<feature type="region of interest" description="Disordered" evidence="1">
    <location>
        <begin position="462"/>
        <end position="490"/>
    </location>
</feature>
<dbReference type="InterPro" id="IPR045275">
    <property type="entry name" value="MscS_archaea/bacteria_type"/>
</dbReference>
<feature type="transmembrane region" description="Helical" evidence="2">
    <location>
        <begin position="240"/>
        <end position="264"/>
    </location>
</feature>
<keyword evidence="4" id="KW-1185">Reference proteome</keyword>
<dbReference type="EMBL" id="QFKX01000003">
    <property type="protein sequence ID" value="PWH05968.1"/>
    <property type="molecule type" value="Genomic_DNA"/>
</dbReference>
<keyword evidence="2" id="KW-1133">Transmembrane helix</keyword>
<keyword evidence="2" id="KW-0812">Transmembrane</keyword>
<dbReference type="GO" id="GO:0008381">
    <property type="term" value="F:mechanosensitive monoatomic ion channel activity"/>
    <property type="evidence" value="ECO:0007669"/>
    <property type="project" value="InterPro"/>
</dbReference>
<dbReference type="Gene3D" id="1.10.287.1260">
    <property type="match status" value="1"/>
</dbReference>
<accession>A0A2U2RJC5</accession>
<dbReference type="PANTHER" id="PTHR30221">
    <property type="entry name" value="SMALL-CONDUCTANCE MECHANOSENSITIVE CHANNEL"/>
    <property type="match status" value="1"/>
</dbReference>
<feature type="transmembrane region" description="Helical" evidence="2">
    <location>
        <begin position="366"/>
        <end position="387"/>
    </location>
</feature>
<feature type="transmembrane region" description="Helical" evidence="2">
    <location>
        <begin position="276"/>
        <end position="301"/>
    </location>
</feature>
<dbReference type="NCBIfam" id="NF033912">
    <property type="entry name" value="msc"/>
    <property type="match status" value="2"/>
</dbReference>
<reference evidence="3 4" key="1">
    <citation type="submission" date="2018-05" db="EMBL/GenBank/DDBJ databases">
        <title>Brachybacterium sp. M1HQ-2T, whole genome shotgun sequence.</title>
        <authorList>
            <person name="Tuo L."/>
        </authorList>
    </citation>
    <scope>NUCLEOTIDE SEQUENCE [LARGE SCALE GENOMIC DNA]</scope>
    <source>
        <strain evidence="3 4">M1HQ-2</strain>
    </source>
</reference>
<feature type="transmembrane region" description="Helical" evidence="2">
    <location>
        <begin position="393"/>
        <end position="415"/>
    </location>
</feature>
<dbReference type="Pfam" id="PF05552">
    <property type="entry name" value="MS_channel_1st_1"/>
    <property type="match status" value="2"/>
</dbReference>
<feature type="compositionally biased region" description="Low complexity" evidence="1">
    <location>
        <begin position="167"/>
        <end position="226"/>
    </location>
</feature>